<sequence>MKSKRKRTEDVDTTPDTKAPDTGASSENDLTSRRAVAIEYAVTQLQHSIRQIIKESLNSEQLRNSLANIQKQKDGNEVLLALQRNQKLQLAARLKDLYESGKLKIFDQIADFDESTKLKGSSKMRLKVKRHKSNTHLKNDILNTGIPPLPRIEDPVTEARVFTHRSAVSNSNHLSKKEILESNNERLEFLGDSIINALVTQILFERYPSYDEGELSILRSQLVCNSSLGQFSEKYGFPEKLVVNFAKDAAFQKGKHKIYSDVFEAYVGGLYVDSNYSNLDTIKKWLDQLITPQLSKLTERFNQKNLNNDAKARLYALIGSAALPPRYITKQTGNGFDVSFIVQCMIGDEVIGEGEGSNLKQAGLKAAEDALSKREVIEKYIKLREATPKEVSVIPNAIEEKPNMNTRRLKANPEDFDIPLPALMPQSEVDETSSDKLYAILSKNKVLPVYKTVTKGKEFETTLLINDVAACISSAPSKKRSRNQCAAFVLAHPGILPRCHVFVD</sequence>
<evidence type="ECO:0000256" key="8">
    <source>
        <dbReference type="PROSITE-ProRule" id="PRU00266"/>
    </source>
</evidence>
<dbReference type="FunFam" id="1.10.1520.10:FF:000001">
    <property type="entry name" value="Ribonuclease 3"/>
    <property type="match status" value="1"/>
</dbReference>
<dbReference type="PROSITE" id="PS50142">
    <property type="entry name" value="RNASE_3_2"/>
    <property type="match status" value="1"/>
</dbReference>
<dbReference type="SMART" id="SM00358">
    <property type="entry name" value="DSRM"/>
    <property type="match status" value="2"/>
</dbReference>
<dbReference type="Pfam" id="PF00636">
    <property type="entry name" value="Ribonuclease_3"/>
    <property type="match status" value="1"/>
</dbReference>
<evidence type="ECO:0000256" key="9">
    <source>
        <dbReference type="SAM" id="MobiDB-lite"/>
    </source>
</evidence>
<evidence type="ECO:0000256" key="4">
    <source>
        <dbReference type="ARBA" id="ARBA00022722"/>
    </source>
</evidence>
<dbReference type="GO" id="GO:0004525">
    <property type="term" value="F:ribonuclease III activity"/>
    <property type="evidence" value="ECO:0007669"/>
    <property type="project" value="UniProtKB-EC"/>
</dbReference>
<dbReference type="InterPro" id="IPR014720">
    <property type="entry name" value="dsRBD_dom"/>
</dbReference>
<dbReference type="PANTHER" id="PTHR11207">
    <property type="entry name" value="RIBONUCLEASE III"/>
    <property type="match status" value="1"/>
</dbReference>
<dbReference type="GO" id="GO:0003725">
    <property type="term" value="F:double-stranded RNA binding"/>
    <property type="evidence" value="ECO:0007669"/>
    <property type="project" value="InterPro"/>
</dbReference>
<dbReference type="GO" id="GO:0034475">
    <property type="term" value="P:U4 snRNA 3'-end processing"/>
    <property type="evidence" value="ECO:0007669"/>
    <property type="project" value="UniProtKB-ARBA"/>
</dbReference>
<dbReference type="SUPFAM" id="SSF69065">
    <property type="entry name" value="RNase III domain-like"/>
    <property type="match status" value="1"/>
</dbReference>
<dbReference type="CDD" id="cd00593">
    <property type="entry name" value="RIBOc"/>
    <property type="match status" value="1"/>
</dbReference>
<dbReference type="PROSITE" id="PS50137">
    <property type="entry name" value="DS_RBD"/>
    <property type="match status" value="1"/>
</dbReference>
<evidence type="ECO:0000313" key="12">
    <source>
        <dbReference type="EMBL" id="KAG7729768.1"/>
    </source>
</evidence>
<dbReference type="Gene3D" id="3.30.160.20">
    <property type="match status" value="2"/>
</dbReference>
<evidence type="ECO:0000256" key="7">
    <source>
        <dbReference type="ARBA" id="ARBA00022884"/>
    </source>
</evidence>
<dbReference type="AlphaFoldDB" id="A0AAN6DA10"/>
<dbReference type="HAMAP" id="MF_00104">
    <property type="entry name" value="RNase_III"/>
    <property type="match status" value="1"/>
</dbReference>
<dbReference type="EMBL" id="JAHLUN010000015">
    <property type="protein sequence ID" value="KAG7762285.1"/>
    <property type="molecule type" value="Genomic_DNA"/>
</dbReference>
<dbReference type="Proteomes" id="UP000697297">
    <property type="component" value="Unassembled WGS sequence"/>
</dbReference>
<dbReference type="GO" id="GO:0034963">
    <property type="term" value="P:box C/D sno(s)RNA processing"/>
    <property type="evidence" value="ECO:0007669"/>
    <property type="project" value="UniProtKB-ARBA"/>
</dbReference>
<comment type="similarity">
    <text evidence="2">Belongs to the ribonuclease III family.</text>
</comment>
<dbReference type="PROSITE" id="PS00517">
    <property type="entry name" value="RNASE_3_1"/>
    <property type="match status" value="1"/>
</dbReference>
<evidence type="ECO:0000313" key="14">
    <source>
        <dbReference type="Proteomes" id="UP000697297"/>
    </source>
</evidence>
<reference evidence="12 14" key="1">
    <citation type="journal article" date="2021" name="G3 (Bethesda)">
        <title>Genomic diversity, chromosomal rearrangements, and interspecies hybridization in the ogataea polymorpha species complex.</title>
        <authorList>
            <person name="Hanson S.J."/>
            <person name="Cinneide E.O."/>
            <person name="Salzberg L.I."/>
            <person name="Wolfe K.H."/>
            <person name="McGowan J."/>
            <person name="Fitzpatrick D.A."/>
            <person name="Matlin K."/>
        </authorList>
    </citation>
    <scope>NUCLEOTIDE SEQUENCE</scope>
    <source>
        <strain evidence="13">81-436-3</strain>
        <strain evidence="12">83-405-1</strain>
    </source>
</reference>
<feature type="domain" description="DRBM" evidence="10">
    <location>
        <begin position="309"/>
        <end position="376"/>
    </location>
</feature>
<proteinExistence type="inferred from homology"/>
<dbReference type="Pfam" id="PF18497">
    <property type="entry name" value="RNase_3_N"/>
    <property type="match status" value="1"/>
</dbReference>
<gene>
    <name evidence="12" type="ORF">KL933_000848</name>
    <name evidence="13" type="ORF">KL946_004681</name>
</gene>
<protein>
    <recommendedName>
        <fullName evidence="3">ribonuclease III</fullName>
        <ecNumber evidence="3">3.1.26.3</ecNumber>
    </recommendedName>
</protein>
<keyword evidence="5" id="KW-0255">Endonuclease</keyword>
<dbReference type="SUPFAM" id="SSF54768">
    <property type="entry name" value="dsRNA-binding domain-like"/>
    <property type="match status" value="2"/>
</dbReference>
<dbReference type="EC" id="3.1.26.3" evidence="3"/>
<evidence type="ECO:0000256" key="6">
    <source>
        <dbReference type="ARBA" id="ARBA00022801"/>
    </source>
</evidence>
<dbReference type="Pfam" id="PF00035">
    <property type="entry name" value="dsrm"/>
    <property type="match status" value="1"/>
</dbReference>
<dbReference type="GO" id="GO:0006364">
    <property type="term" value="P:rRNA processing"/>
    <property type="evidence" value="ECO:0007669"/>
    <property type="project" value="InterPro"/>
</dbReference>
<dbReference type="Gene3D" id="1.10.1520.10">
    <property type="entry name" value="Ribonuclease III domain"/>
    <property type="match status" value="1"/>
</dbReference>
<evidence type="ECO:0000259" key="11">
    <source>
        <dbReference type="PROSITE" id="PS50142"/>
    </source>
</evidence>
<dbReference type="GO" id="GO:0005654">
    <property type="term" value="C:nucleoplasm"/>
    <property type="evidence" value="ECO:0007669"/>
    <property type="project" value="TreeGrafter"/>
</dbReference>
<comment type="catalytic activity">
    <reaction evidence="1">
        <text>Endonucleolytic cleavage to 5'-phosphomonoester.</text>
        <dbReference type="EC" id="3.1.26.3"/>
    </reaction>
</comment>
<keyword evidence="6" id="KW-0378">Hydrolase</keyword>
<keyword evidence="4" id="KW-0540">Nuclease</keyword>
<dbReference type="InterPro" id="IPR036389">
    <property type="entry name" value="RNase_III_sf"/>
</dbReference>
<dbReference type="PANTHER" id="PTHR11207:SF0">
    <property type="entry name" value="RIBONUCLEASE 3"/>
    <property type="match status" value="1"/>
</dbReference>
<keyword evidence="7 8" id="KW-0694">RNA-binding</keyword>
<evidence type="ECO:0000313" key="15">
    <source>
        <dbReference type="Proteomes" id="UP000738402"/>
    </source>
</evidence>
<organism evidence="12 15">
    <name type="scientific">Ogataea haglerorum</name>
    <dbReference type="NCBI Taxonomy" id="1937702"/>
    <lineage>
        <taxon>Eukaryota</taxon>
        <taxon>Fungi</taxon>
        <taxon>Dikarya</taxon>
        <taxon>Ascomycota</taxon>
        <taxon>Saccharomycotina</taxon>
        <taxon>Pichiomycetes</taxon>
        <taxon>Pichiales</taxon>
        <taxon>Pichiaceae</taxon>
        <taxon>Ogataea</taxon>
    </lineage>
</organism>
<comment type="caution">
    <text evidence="12">The sequence shown here is derived from an EMBL/GenBank/DDBJ whole genome shotgun (WGS) entry which is preliminary data.</text>
</comment>
<evidence type="ECO:0000256" key="3">
    <source>
        <dbReference type="ARBA" id="ARBA00012177"/>
    </source>
</evidence>
<dbReference type="EMBL" id="JAHLUH010000002">
    <property type="protein sequence ID" value="KAG7729768.1"/>
    <property type="molecule type" value="Genomic_DNA"/>
</dbReference>
<dbReference type="InterPro" id="IPR044449">
    <property type="entry name" value="Rnt1/Pac1_DSRM_fungi"/>
</dbReference>
<feature type="domain" description="RNase III" evidence="11">
    <location>
        <begin position="162"/>
        <end position="275"/>
    </location>
</feature>
<evidence type="ECO:0000256" key="5">
    <source>
        <dbReference type="ARBA" id="ARBA00022759"/>
    </source>
</evidence>
<dbReference type="InterPro" id="IPR040540">
    <property type="entry name" value="RNase_3_N"/>
</dbReference>
<dbReference type="InterPro" id="IPR000999">
    <property type="entry name" value="RNase_III_dom"/>
</dbReference>
<accession>A0AAN6DA10</accession>
<dbReference type="CDD" id="cd19876">
    <property type="entry name" value="DSRM_RNT1p-like"/>
    <property type="match status" value="1"/>
</dbReference>
<name>A0AAN6DA10_9ASCO</name>
<feature type="region of interest" description="Disordered" evidence="9">
    <location>
        <begin position="1"/>
        <end position="30"/>
    </location>
</feature>
<keyword evidence="14" id="KW-1185">Reference proteome</keyword>
<evidence type="ECO:0000256" key="1">
    <source>
        <dbReference type="ARBA" id="ARBA00000109"/>
    </source>
</evidence>
<evidence type="ECO:0000313" key="13">
    <source>
        <dbReference type="EMBL" id="KAG7762285.1"/>
    </source>
</evidence>
<evidence type="ECO:0000256" key="2">
    <source>
        <dbReference type="ARBA" id="ARBA00010183"/>
    </source>
</evidence>
<dbReference type="InterPro" id="IPR011907">
    <property type="entry name" value="RNase_III"/>
</dbReference>
<dbReference type="SMART" id="SM00535">
    <property type="entry name" value="RIBOc"/>
    <property type="match status" value="1"/>
</dbReference>
<dbReference type="GO" id="GO:0030847">
    <property type="term" value="P:termination of RNA polymerase II transcription, exosome-dependent"/>
    <property type="evidence" value="ECO:0007669"/>
    <property type="project" value="UniProtKB-ARBA"/>
</dbReference>
<evidence type="ECO:0000259" key="10">
    <source>
        <dbReference type="PROSITE" id="PS50137"/>
    </source>
</evidence>
<dbReference type="Proteomes" id="UP000738402">
    <property type="component" value="Unassembled WGS sequence"/>
</dbReference>